<dbReference type="AlphaFoldDB" id="A0A917MWZ3"/>
<evidence type="ECO:0000313" key="3">
    <source>
        <dbReference type="EMBL" id="GGH70805.1"/>
    </source>
</evidence>
<sequence length="288" mass="32147">MKMKHLLATGITAAATAAIVLVSCSKNDSSANDQPVPAGKQSVALYLTDDPGYFDHVYVDIQSVQVLVDTCDKDMNNWNNWNQRDDSCRSWETLQMRAGVYDILSLRNGLDTLLATGMIPEGKVKKIKIEIGSRNSLVKDNSTYPLLLPGNRTSATITLSLKGNEWEKIASGKYRLWLDFDVQRSIITVRNNTFYLNPRLRWFIQKTTASLSGYVKPQDAYPVISVFNNSDTAYALPEKDGRFKVRGLPAGTYSVFVNASNGYQDTTITNIELGMGDDKNLKTIQLRK</sequence>
<dbReference type="Pfam" id="PF14321">
    <property type="entry name" value="DUF4382"/>
    <property type="match status" value="1"/>
</dbReference>
<keyword evidence="1" id="KW-0732">Signal</keyword>
<keyword evidence="4" id="KW-1185">Reference proteome</keyword>
<organism evidence="3 4">
    <name type="scientific">Filimonas zeae</name>
    <dbReference type="NCBI Taxonomy" id="1737353"/>
    <lineage>
        <taxon>Bacteria</taxon>
        <taxon>Pseudomonadati</taxon>
        <taxon>Bacteroidota</taxon>
        <taxon>Chitinophagia</taxon>
        <taxon>Chitinophagales</taxon>
        <taxon>Chitinophagaceae</taxon>
        <taxon>Filimonas</taxon>
    </lineage>
</organism>
<dbReference type="PROSITE" id="PS51257">
    <property type="entry name" value="PROKAR_LIPOPROTEIN"/>
    <property type="match status" value="1"/>
</dbReference>
<feature type="domain" description="DUF4382" evidence="2">
    <location>
        <begin position="42"/>
        <end position="198"/>
    </location>
</feature>
<protein>
    <recommendedName>
        <fullName evidence="2">DUF4382 domain-containing protein</fullName>
    </recommendedName>
</protein>
<dbReference type="EMBL" id="BMIB01000003">
    <property type="protein sequence ID" value="GGH70805.1"/>
    <property type="molecule type" value="Genomic_DNA"/>
</dbReference>
<feature type="signal peptide" evidence="1">
    <location>
        <begin position="1"/>
        <end position="17"/>
    </location>
</feature>
<dbReference type="SUPFAM" id="SSF49452">
    <property type="entry name" value="Starch-binding domain-like"/>
    <property type="match status" value="1"/>
</dbReference>
<evidence type="ECO:0000259" key="2">
    <source>
        <dbReference type="Pfam" id="PF14321"/>
    </source>
</evidence>
<name>A0A917MWZ3_9BACT</name>
<gene>
    <name evidence="3" type="ORF">GCM10011379_29450</name>
</gene>
<dbReference type="GO" id="GO:0030246">
    <property type="term" value="F:carbohydrate binding"/>
    <property type="evidence" value="ECO:0007669"/>
    <property type="project" value="InterPro"/>
</dbReference>
<dbReference type="InterPro" id="IPR013784">
    <property type="entry name" value="Carb-bd-like_fold"/>
</dbReference>
<proteinExistence type="predicted"/>
<dbReference type="RefSeq" id="WP_188953526.1">
    <property type="nucleotide sequence ID" value="NZ_BMIB01000003.1"/>
</dbReference>
<dbReference type="Proteomes" id="UP000627292">
    <property type="component" value="Unassembled WGS sequence"/>
</dbReference>
<reference evidence="3" key="2">
    <citation type="submission" date="2020-09" db="EMBL/GenBank/DDBJ databases">
        <authorList>
            <person name="Sun Q."/>
            <person name="Zhou Y."/>
        </authorList>
    </citation>
    <scope>NUCLEOTIDE SEQUENCE</scope>
    <source>
        <strain evidence="3">CGMCC 1.15290</strain>
    </source>
</reference>
<feature type="chain" id="PRO_5037801461" description="DUF4382 domain-containing protein" evidence="1">
    <location>
        <begin position="18"/>
        <end position="288"/>
    </location>
</feature>
<accession>A0A917MWZ3</accession>
<comment type="caution">
    <text evidence="3">The sequence shown here is derived from an EMBL/GenBank/DDBJ whole genome shotgun (WGS) entry which is preliminary data.</text>
</comment>
<evidence type="ECO:0000256" key="1">
    <source>
        <dbReference type="SAM" id="SignalP"/>
    </source>
</evidence>
<dbReference type="Gene3D" id="2.60.40.1120">
    <property type="entry name" value="Carboxypeptidase-like, regulatory domain"/>
    <property type="match status" value="1"/>
</dbReference>
<evidence type="ECO:0000313" key="4">
    <source>
        <dbReference type="Proteomes" id="UP000627292"/>
    </source>
</evidence>
<reference evidence="3" key="1">
    <citation type="journal article" date="2014" name="Int. J. Syst. Evol. Microbiol.">
        <title>Complete genome sequence of Corynebacterium casei LMG S-19264T (=DSM 44701T), isolated from a smear-ripened cheese.</title>
        <authorList>
            <consortium name="US DOE Joint Genome Institute (JGI-PGF)"/>
            <person name="Walter F."/>
            <person name="Albersmeier A."/>
            <person name="Kalinowski J."/>
            <person name="Ruckert C."/>
        </authorList>
    </citation>
    <scope>NUCLEOTIDE SEQUENCE</scope>
    <source>
        <strain evidence="3">CGMCC 1.15290</strain>
    </source>
</reference>
<dbReference type="InterPro" id="IPR025491">
    <property type="entry name" value="DUF4382"/>
</dbReference>